<comment type="similarity">
    <text evidence="1">Belongs to the oxygen-dependent FAD-linked oxidoreductase family.</text>
</comment>
<comment type="caution">
    <text evidence="6">The sequence shown here is derived from an EMBL/GenBank/DDBJ whole genome shotgun (WGS) entry which is preliminary data.</text>
</comment>
<dbReference type="GO" id="GO:0071949">
    <property type="term" value="F:FAD binding"/>
    <property type="evidence" value="ECO:0007669"/>
    <property type="project" value="InterPro"/>
</dbReference>
<dbReference type="Proteomes" id="UP001194746">
    <property type="component" value="Unassembled WGS sequence"/>
</dbReference>
<evidence type="ECO:0000313" key="6">
    <source>
        <dbReference type="EMBL" id="KAF9885344.1"/>
    </source>
</evidence>
<gene>
    <name evidence="6" type="ORF">FE257_012961</name>
</gene>
<evidence type="ECO:0000256" key="1">
    <source>
        <dbReference type="ARBA" id="ARBA00005466"/>
    </source>
</evidence>
<dbReference type="InterPro" id="IPR050416">
    <property type="entry name" value="FAD-linked_Oxidoreductase"/>
</dbReference>
<dbReference type="Pfam" id="PF01565">
    <property type="entry name" value="FAD_binding_4"/>
    <property type="match status" value="1"/>
</dbReference>
<keyword evidence="3" id="KW-0274">FAD</keyword>
<dbReference type="InterPro" id="IPR016167">
    <property type="entry name" value="FAD-bd_PCMH_sub1"/>
</dbReference>
<dbReference type="Gene3D" id="3.40.462.20">
    <property type="match status" value="1"/>
</dbReference>
<reference evidence="6" key="1">
    <citation type="journal article" date="2019" name="Beilstein J. Org. Chem.">
        <title>Nanangenines: drimane sesquiterpenoids as the dominant metabolite cohort of a novel Australian fungus, Aspergillus nanangensis.</title>
        <authorList>
            <person name="Lacey H.J."/>
            <person name="Gilchrist C.L.M."/>
            <person name="Crombie A."/>
            <person name="Kalaitzis J.A."/>
            <person name="Vuong D."/>
            <person name="Rutledge P.J."/>
            <person name="Turner P."/>
            <person name="Pitt J.I."/>
            <person name="Lacey E."/>
            <person name="Chooi Y.H."/>
            <person name="Piggott A.M."/>
        </authorList>
    </citation>
    <scope>NUCLEOTIDE SEQUENCE</scope>
    <source>
        <strain evidence="6">MST-FP2251</strain>
    </source>
</reference>
<name>A0AAD4GPK5_ASPNN</name>
<dbReference type="PANTHER" id="PTHR42973">
    <property type="entry name" value="BINDING OXIDOREDUCTASE, PUTATIVE (AFU_ORTHOLOGUE AFUA_1G17690)-RELATED"/>
    <property type="match status" value="1"/>
</dbReference>
<sequence>MSVNQKLGEFLSQHPSIQNATPSSAEYADLREAYVVDPTVNPNTILRPQTVEEIAAIISFLGSNGIDFTIRGGGHDMFGRAMKDNTVVVDVRLINHVEVHPESLTATIGGGTLIGRLMRTLQAHSLTAAVGTISSVGYVGWAMYGGYGPYSPQFGLGTDQILRAKVVNAQGQIVEADADLLKAIRGAGGAFGVIAEITIPVHRVEKILAGVVFYKSEDLHSAFQQFNQGYRSLSTMGIPTDLSLQQGVVITPNGPAFIALFVWNSADIETGKQWLDTVSGLAPEAFNTVQETTPIAWLEAADKLVSKATQGRVWTINLKTITDEVIEVIGEFLAKMPDDPQMLFDMHELRGCSPSAQSKPDSVFSARESHFMFEILSITGDADRMDEVLEWGKQFQAALLKTNPENILPASYISFLPRDELDMSRAFVDNYQFLLDLKRSCDPGNVFRLAIPQF</sequence>
<evidence type="ECO:0000259" key="5">
    <source>
        <dbReference type="PROSITE" id="PS51387"/>
    </source>
</evidence>
<dbReference type="PANTHER" id="PTHR42973:SF7">
    <property type="entry name" value="FAD-BINDING PCMH-TYPE DOMAIN-CONTAINING PROTEIN"/>
    <property type="match status" value="1"/>
</dbReference>
<dbReference type="GO" id="GO:0016491">
    <property type="term" value="F:oxidoreductase activity"/>
    <property type="evidence" value="ECO:0007669"/>
    <property type="project" value="UniProtKB-KW"/>
</dbReference>
<evidence type="ECO:0000256" key="4">
    <source>
        <dbReference type="ARBA" id="ARBA00023002"/>
    </source>
</evidence>
<reference evidence="6" key="2">
    <citation type="submission" date="2020-02" db="EMBL/GenBank/DDBJ databases">
        <authorList>
            <person name="Gilchrist C.L.M."/>
            <person name="Chooi Y.-H."/>
        </authorList>
    </citation>
    <scope>NUCLEOTIDE SEQUENCE</scope>
    <source>
        <strain evidence="6">MST-FP2251</strain>
    </source>
</reference>
<dbReference type="SUPFAM" id="SSF56176">
    <property type="entry name" value="FAD-binding/transporter-associated domain-like"/>
    <property type="match status" value="1"/>
</dbReference>
<evidence type="ECO:0000313" key="7">
    <source>
        <dbReference type="Proteomes" id="UP001194746"/>
    </source>
</evidence>
<dbReference type="InterPro" id="IPR016169">
    <property type="entry name" value="FAD-bd_PCMH_sub2"/>
</dbReference>
<dbReference type="AlphaFoldDB" id="A0AAD4GPK5"/>
<dbReference type="EMBL" id="VCAU01000097">
    <property type="protein sequence ID" value="KAF9885344.1"/>
    <property type="molecule type" value="Genomic_DNA"/>
</dbReference>
<accession>A0AAD4GPK5</accession>
<dbReference type="InterPro" id="IPR006094">
    <property type="entry name" value="Oxid_FAD_bind_N"/>
</dbReference>
<dbReference type="Gene3D" id="3.30.465.10">
    <property type="match status" value="1"/>
</dbReference>
<evidence type="ECO:0000256" key="2">
    <source>
        <dbReference type="ARBA" id="ARBA00022630"/>
    </source>
</evidence>
<dbReference type="PROSITE" id="PS51387">
    <property type="entry name" value="FAD_PCMH"/>
    <property type="match status" value="1"/>
</dbReference>
<organism evidence="6 7">
    <name type="scientific">Aspergillus nanangensis</name>
    <dbReference type="NCBI Taxonomy" id="2582783"/>
    <lineage>
        <taxon>Eukaryota</taxon>
        <taxon>Fungi</taxon>
        <taxon>Dikarya</taxon>
        <taxon>Ascomycota</taxon>
        <taxon>Pezizomycotina</taxon>
        <taxon>Eurotiomycetes</taxon>
        <taxon>Eurotiomycetidae</taxon>
        <taxon>Eurotiales</taxon>
        <taxon>Aspergillaceae</taxon>
        <taxon>Aspergillus</taxon>
        <taxon>Aspergillus subgen. Circumdati</taxon>
    </lineage>
</organism>
<dbReference type="Gene3D" id="3.30.43.10">
    <property type="entry name" value="Uridine Diphospho-n-acetylenolpyruvylglucosamine Reductase, domain 2"/>
    <property type="match status" value="1"/>
</dbReference>
<keyword evidence="2" id="KW-0285">Flavoprotein</keyword>
<feature type="domain" description="FAD-binding PCMH-type" evidence="5">
    <location>
        <begin position="38"/>
        <end position="204"/>
    </location>
</feature>
<keyword evidence="7" id="KW-1185">Reference proteome</keyword>
<evidence type="ECO:0000256" key="3">
    <source>
        <dbReference type="ARBA" id="ARBA00022827"/>
    </source>
</evidence>
<dbReference type="InterPro" id="IPR016166">
    <property type="entry name" value="FAD-bd_PCMH"/>
</dbReference>
<protein>
    <recommendedName>
        <fullName evidence="5">FAD-binding PCMH-type domain-containing protein</fullName>
    </recommendedName>
</protein>
<dbReference type="InterPro" id="IPR036318">
    <property type="entry name" value="FAD-bd_PCMH-like_sf"/>
</dbReference>
<keyword evidence="4" id="KW-0560">Oxidoreductase</keyword>
<proteinExistence type="inferred from homology"/>